<accession>A0A0L7L329</accession>
<organism evidence="1 2">
    <name type="scientific">Operophtera brumata</name>
    <name type="common">Winter moth</name>
    <name type="synonym">Phalaena brumata</name>
    <dbReference type="NCBI Taxonomy" id="104452"/>
    <lineage>
        <taxon>Eukaryota</taxon>
        <taxon>Metazoa</taxon>
        <taxon>Ecdysozoa</taxon>
        <taxon>Arthropoda</taxon>
        <taxon>Hexapoda</taxon>
        <taxon>Insecta</taxon>
        <taxon>Pterygota</taxon>
        <taxon>Neoptera</taxon>
        <taxon>Endopterygota</taxon>
        <taxon>Lepidoptera</taxon>
        <taxon>Glossata</taxon>
        <taxon>Ditrysia</taxon>
        <taxon>Geometroidea</taxon>
        <taxon>Geometridae</taxon>
        <taxon>Larentiinae</taxon>
        <taxon>Operophtera</taxon>
    </lineage>
</organism>
<dbReference type="EMBL" id="JTDY01003275">
    <property type="protein sequence ID" value="KOB69825.1"/>
    <property type="molecule type" value="Genomic_DNA"/>
</dbReference>
<dbReference type="InterPro" id="IPR013783">
    <property type="entry name" value="Ig-like_fold"/>
</dbReference>
<reference evidence="1 2" key="1">
    <citation type="journal article" date="2015" name="Genome Biol. Evol.">
        <title>The genome of winter moth (Operophtera brumata) provides a genomic perspective on sexual dimorphism and phenology.</title>
        <authorList>
            <person name="Derks M.F."/>
            <person name="Smit S."/>
            <person name="Salis L."/>
            <person name="Schijlen E."/>
            <person name="Bossers A."/>
            <person name="Mateman C."/>
            <person name="Pijl A.S."/>
            <person name="de Ridder D."/>
            <person name="Groenen M.A."/>
            <person name="Visser M.E."/>
            <person name="Megens H.J."/>
        </authorList>
    </citation>
    <scope>NUCLEOTIDE SEQUENCE [LARGE SCALE GENOMIC DNA]</scope>
    <source>
        <strain evidence="1">WM2013NL</strain>
        <tissue evidence="1">Head and thorax</tissue>
    </source>
</reference>
<dbReference type="Proteomes" id="UP000037510">
    <property type="component" value="Unassembled WGS sequence"/>
</dbReference>
<dbReference type="PANTHER" id="PTHR23053">
    <property type="entry name" value="DLEC1 DELETED IN LUNG AND ESOPHAGEAL CANCER 1"/>
    <property type="match status" value="1"/>
</dbReference>
<comment type="caution">
    <text evidence="1">The sequence shown here is derived from an EMBL/GenBank/DDBJ whole genome shotgun (WGS) entry which is preliminary data.</text>
</comment>
<protein>
    <submittedName>
        <fullName evidence="1">Putative hydrocephalus inducing</fullName>
    </submittedName>
</protein>
<dbReference type="AlphaFoldDB" id="A0A0L7L329"/>
<dbReference type="GO" id="GO:0003341">
    <property type="term" value="P:cilium movement"/>
    <property type="evidence" value="ECO:0007669"/>
    <property type="project" value="TreeGrafter"/>
</dbReference>
<dbReference type="STRING" id="104452.A0A0L7L329"/>
<evidence type="ECO:0000313" key="2">
    <source>
        <dbReference type="Proteomes" id="UP000037510"/>
    </source>
</evidence>
<dbReference type="GO" id="GO:1904158">
    <property type="term" value="P:axonemal central apparatus assembly"/>
    <property type="evidence" value="ECO:0007669"/>
    <property type="project" value="TreeGrafter"/>
</dbReference>
<evidence type="ECO:0000313" key="1">
    <source>
        <dbReference type="EMBL" id="KOB69825.1"/>
    </source>
</evidence>
<keyword evidence="2" id="KW-1185">Reference proteome</keyword>
<dbReference type="PANTHER" id="PTHR23053:SF0">
    <property type="entry name" value="HYDROCEPHALUS-INDUCING PROTEIN HOMOLOG"/>
    <property type="match status" value="1"/>
</dbReference>
<dbReference type="GO" id="GO:0005930">
    <property type="term" value="C:axoneme"/>
    <property type="evidence" value="ECO:0007669"/>
    <property type="project" value="TreeGrafter"/>
</dbReference>
<name>A0A0L7L329_OPEBR</name>
<dbReference type="Gene3D" id="2.60.40.10">
    <property type="entry name" value="Immunoglobulins"/>
    <property type="match status" value="3"/>
</dbReference>
<dbReference type="InterPro" id="IPR033305">
    <property type="entry name" value="Hydin-like"/>
</dbReference>
<gene>
    <name evidence="1" type="ORF">OBRU01_14928</name>
</gene>
<sequence>MSTQQRLQNLNNMQVDNIVSIDNKPKKIVLSFSPRIIVYQNFKPNDKIVAKFSVKNISKAPTFINMVYKESSFFVIKPCGGQLLSRPFSVDPKSAYLNPNEKIDIKVGFKTMLLGEASGVLQAVFETGETFNIKVRGSTHAVNIELEKQTVRFPDTFNTMVRQLTFRITNKSNHLLTYMCMKNDCVYYDFEEKVKLATIFYNLKDSETAKNMKLVHYDVLSSDEHERVYTRIFFDEIQSLVADESLQFQYMHFSISPIRGKLWPNKATEITITFHPKEIGDFNTIAYFDIDGVYERIPLKLVGTSQPPEIHLNLETLDMDCVYINKTYNYEIVAINKGHINGVIVYREVPTLFGSRITCSPEMHCLRPGEKEIFVISFCNSNQGPYFEEVNFAIRDTKRRSGLPFFDVQRPMFGFWNGVPKTLELEVINESVADVSGSFKISSDGPEISSITLIDYAVTDKPKPQVPQWPREFNIEPFKADIGPESSISLRVTLTANLVRANHTSLELELGKSDSPPIVLPVMYNAMVPEINPVPEIRLRPCFIDFPYKNEIQLASNDFWGYFTLEEPDEDSTFEIDVSVKEGLIEPNSIITLPVTTTTRVLGNQEFAVR</sequence>
<proteinExistence type="predicted"/>